<evidence type="ECO:0000313" key="1">
    <source>
        <dbReference type="EMBL" id="HHP05907.1"/>
    </source>
</evidence>
<comment type="caution">
    <text evidence="1">The sequence shown here is derived from an EMBL/GenBank/DDBJ whole genome shotgun (WGS) entry which is preliminary data.</text>
</comment>
<gene>
    <name evidence="1" type="ORF">ENM88_09245</name>
</gene>
<dbReference type="EMBL" id="DRZM01000249">
    <property type="protein sequence ID" value="HHP05907.1"/>
    <property type="molecule type" value="Genomic_DNA"/>
</dbReference>
<sequence length="100" mass="11286">MSETVEVFKKNFIAILESLAEKKPPKSSMGEMYLNRLINRIETSDSINISTIIEHLACAGYSLSDVLKVFYDVGLLASNEDLVRYRDSVRRVMLHASCAE</sequence>
<reference evidence="1" key="1">
    <citation type="journal article" date="2020" name="mSystems">
        <title>Genome- and Community-Level Interaction Insights into Carbon Utilization and Element Cycling Functions of Hydrothermarchaeota in Hydrothermal Sediment.</title>
        <authorList>
            <person name="Zhou Z."/>
            <person name="Liu Y."/>
            <person name="Xu W."/>
            <person name="Pan J."/>
            <person name="Luo Z.H."/>
            <person name="Li M."/>
        </authorList>
    </citation>
    <scope>NUCLEOTIDE SEQUENCE [LARGE SCALE GENOMIC DNA]</scope>
    <source>
        <strain evidence="1">SpSt-1125</strain>
    </source>
</reference>
<name>A0A7J3X9U1_THEPE</name>
<organism evidence="1">
    <name type="scientific">Thermofilum pendens</name>
    <dbReference type="NCBI Taxonomy" id="2269"/>
    <lineage>
        <taxon>Archaea</taxon>
        <taxon>Thermoproteota</taxon>
        <taxon>Thermoprotei</taxon>
        <taxon>Thermofilales</taxon>
        <taxon>Thermofilaceae</taxon>
        <taxon>Thermofilum</taxon>
    </lineage>
</organism>
<dbReference type="AlphaFoldDB" id="A0A7J3X9U1"/>
<proteinExistence type="predicted"/>
<accession>A0A7J3X9U1</accession>
<protein>
    <submittedName>
        <fullName evidence="1">Uncharacterized protein</fullName>
    </submittedName>
</protein>